<evidence type="ECO:0000313" key="1">
    <source>
        <dbReference type="EMBL" id="KAI0031781.1"/>
    </source>
</evidence>
<reference evidence="1" key="2">
    <citation type="journal article" date="2022" name="New Phytol.">
        <title>Evolutionary transition to the ectomycorrhizal habit in the genomes of a hyperdiverse lineage of mushroom-forming fungi.</title>
        <authorList>
            <person name="Looney B."/>
            <person name="Miyauchi S."/>
            <person name="Morin E."/>
            <person name="Drula E."/>
            <person name="Courty P.E."/>
            <person name="Kohler A."/>
            <person name="Kuo A."/>
            <person name="LaButti K."/>
            <person name="Pangilinan J."/>
            <person name="Lipzen A."/>
            <person name="Riley R."/>
            <person name="Andreopoulos W."/>
            <person name="He G."/>
            <person name="Johnson J."/>
            <person name="Nolan M."/>
            <person name="Tritt A."/>
            <person name="Barry K.W."/>
            <person name="Grigoriev I.V."/>
            <person name="Nagy L.G."/>
            <person name="Hibbett D."/>
            <person name="Henrissat B."/>
            <person name="Matheny P.B."/>
            <person name="Labbe J."/>
            <person name="Martin F.M."/>
        </authorList>
    </citation>
    <scope>NUCLEOTIDE SEQUENCE</scope>
    <source>
        <strain evidence="1">EC-137</strain>
    </source>
</reference>
<sequence>GFLCDDPARSTNETCINQDVVDKLTELRELHRARPGDDDRWRVLQYSRAIRALRAHPTRITTEAQARTLDGVGAKTANKILEIVRTGELRRLKYADTEDVRVVRLFNGIYGAGLQISWRWYAAGARTLDDLRAKRFGIKLSRVQRIGLHFYDADINTRMPRSEARAIFEAIKPVALKLDPDLFVEIMGSYRRGKATCGDIDILLSRPTADGRTHAGILLRLLDALHAAGILTEDLAIPDADDALEGVYRGLCVRPGDERKVRRRIDILAVPWTSRGAALVYYTGDDIFNRSMRLKASKMGYSLNQRGLYAGVVRAVDDRTKKTCEGKLIASETEEAIFSALGVSWQEPHERARG</sequence>
<gene>
    <name evidence="1" type="ORF">K488DRAFT_51321</name>
</gene>
<evidence type="ECO:0000313" key="2">
    <source>
        <dbReference type="Proteomes" id="UP000814128"/>
    </source>
</evidence>
<keyword evidence="2" id="KW-1185">Reference proteome</keyword>
<organism evidence="1 2">
    <name type="scientific">Vararia minispora EC-137</name>
    <dbReference type="NCBI Taxonomy" id="1314806"/>
    <lineage>
        <taxon>Eukaryota</taxon>
        <taxon>Fungi</taxon>
        <taxon>Dikarya</taxon>
        <taxon>Basidiomycota</taxon>
        <taxon>Agaricomycotina</taxon>
        <taxon>Agaricomycetes</taxon>
        <taxon>Russulales</taxon>
        <taxon>Lachnocladiaceae</taxon>
        <taxon>Vararia</taxon>
    </lineage>
</organism>
<reference evidence="1" key="1">
    <citation type="submission" date="2021-02" db="EMBL/GenBank/DDBJ databases">
        <authorList>
            <consortium name="DOE Joint Genome Institute"/>
            <person name="Ahrendt S."/>
            <person name="Looney B.P."/>
            <person name="Miyauchi S."/>
            <person name="Morin E."/>
            <person name="Drula E."/>
            <person name="Courty P.E."/>
            <person name="Chicoki N."/>
            <person name="Fauchery L."/>
            <person name="Kohler A."/>
            <person name="Kuo A."/>
            <person name="Labutti K."/>
            <person name="Pangilinan J."/>
            <person name="Lipzen A."/>
            <person name="Riley R."/>
            <person name="Andreopoulos W."/>
            <person name="He G."/>
            <person name="Johnson J."/>
            <person name="Barry K.W."/>
            <person name="Grigoriev I.V."/>
            <person name="Nagy L."/>
            <person name="Hibbett D."/>
            <person name="Henrissat B."/>
            <person name="Matheny P.B."/>
            <person name="Labbe J."/>
            <person name="Martin F."/>
        </authorList>
    </citation>
    <scope>NUCLEOTIDE SEQUENCE</scope>
    <source>
        <strain evidence="1">EC-137</strain>
    </source>
</reference>
<feature type="non-terminal residue" evidence="1">
    <location>
        <position position="1"/>
    </location>
</feature>
<dbReference type="Proteomes" id="UP000814128">
    <property type="component" value="Unassembled WGS sequence"/>
</dbReference>
<accession>A0ACB8QIY8</accession>
<proteinExistence type="predicted"/>
<comment type="caution">
    <text evidence="1">The sequence shown here is derived from an EMBL/GenBank/DDBJ whole genome shotgun (WGS) entry which is preliminary data.</text>
</comment>
<name>A0ACB8QIY8_9AGAM</name>
<dbReference type="EMBL" id="MU273567">
    <property type="protein sequence ID" value="KAI0031781.1"/>
    <property type="molecule type" value="Genomic_DNA"/>
</dbReference>
<protein>
    <submittedName>
        <fullName evidence="1">Nucleotidyltransferase</fullName>
    </submittedName>
</protein>